<dbReference type="RefSeq" id="WP_307389761.1">
    <property type="nucleotide sequence ID" value="NZ_BAAADK010000009.1"/>
</dbReference>
<dbReference type="InterPro" id="IPR052027">
    <property type="entry name" value="PspC"/>
</dbReference>
<sequence length="169" mass="19209">MQNRLYKSRNDKILDGVCGGIARYFNVDAVLIRLIWVIASIFLGQIFFGVIAYLIAMIIIPTEPGNHRTQKINKETDEQQEYTQNESAMQNSSNSSMDDYNDEKSYSQRSGSSTSFLLGLICIVIGALVILGNVFDFNLRTWFRMSSDIIWPSLLIGLGLLLLIRRPRH</sequence>
<dbReference type="EMBL" id="JAUSTY010000001">
    <property type="protein sequence ID" value="MDQ0164325.1"/>
    <property type="molecule type" value="Genomic_DNA"/>
</dbReference>
<comment type="subcellular location">
    <subcellularLocation>
        <location evidence="1">Cell membrane</location>
        <topology evidence="1">Single-pass membrane protein</topology>
    </subcellularLocation>
</comment>
<comment type="caution">
    <text evidence="9">The sequence shown here is derived from an EMBL/GenBank/DDBJ whole genome shotgun (WGS) entry which is preliminary data.</text>
</comment>
<keyword evidence="4 7" id="KW-1133">Transmembrane helix</keyword>
<feature type="compositionally biased region" description="Polar residues" evidence="6">
    <location>
        <begin position="81"/>
        <end position="90"/>
    </location>
</feature>
<dbReference type="Proteomes" id="UP001235840">
    <property type="component" value="Unassembled WGS sequence"/>
</dbReference>
<accession>A0ABT9VUM2</accession>
<proteinExistence type="predicted"/>
<evidence type="ECO:0000256" key="5">
    <source>
        <dbReference type="ARBA" id="ARBA00023136"/>
    </source>
</evidence>
<evidence type="ECO:0000256" key="6">
    <source>
        <dbReference type="SAM" id="MobiDB-lite"/>
    </source>
</evidence>
<keyword evidence="10" id="KW-1185">Reference proteome</keyword>
<evidence type="ECO:0000313" key="10">
    <source>
        <dbReference type="Proteomes" id="UP001235840"/>
    </source>
</evidence>
<name>A0ABT9VUM2_9BACI</name>
<evidence type="ECO:0000259" key="8">
    <source>
        <dbReference type="Pfam" id="PF04024"/>
    </source>
</evidence>
<keyword evidence="2" id="KW-1003">Cell membrane</keyword>
<evidence type="ECO:0000256" key="3">
    <source>
        <dbReference type="ARBA" id="ARBA00022692"/>
    </source>
</evidence>
<evidence type="ECO:0000256" key="1">
    <source>
        <dbReference type="ARBA" id="ARBA00004162"/>
    </source>
</evidence>
<reference evidence="9 10" key="1">
    <citation type="submission" date="2023-07" db="EMBL/GenBank/DDBJ databases">
        <title>Genomic Encyclopedia of Type Strains, Phase IV (KMG-IV): sequencing the most valuable type-strain genomes for metagenomic binning, comparative biology and taxonomic classification.</title>
        <authorList>
            <person name="Goeker M."/>
        </authorList>
    </citation>
    <scope>NUCLEOTIDE SEQUENCE [LARGE SCALE GENOMIC DNA]</scope>
    <source>
        <strain evidence="9 10">DSM 12751</strain>
    </source>
</reference>
<dbReference type="PANTHER" id="PTHR33885">
    <property type="entry name" value="PHAGE SHOCK PROTEIN C"/>
    <property type="match status" value="1"/>
</dbReference>
<dbReference type="InterPro" id="IPR007168">
    <property type="entry name" value="Phageshock_PspC_N"/>
</dbReference>
<dbReference type="PANTHER" id="PTHR33885:SF3">
    <property type="entry name" value="PHAGE SHOCK PROTEIN C"/>
    <property type="match status" value="1"/>
</dbReference>
<feature type="transmembrane region" description="Helical" evidence="7">
    <location>
        <begin position="141"/>
        <end position="164"/>
    </location>
</feature>
<feature type="transmembrane region" description="Helical" evidence="7">
    <location>
        <begin position="116"/>
        <end position="135"/>
    </location>
</feature>
<keyword evidence="5 7" id="KW-0472">Membrane</keyword>
<feature type="transmembrane region" description="Helical" evidence="7">
    <location>
        <begin position="34"/>
        <end position="60"/>
    </location>
</feature>
<gene>
    <name evidence="9" type="ORF">J2S11_000224</name>
</gene>
<evidence type="ECO:0000256" key="2">
    <source>
        <dbReference type="ARBA" id="ARBA00022475"/>
    </source>
</evidence>
<keyword evidence="3 7" id="KW-0812">Transmembrane</keyword>
<evidence type="ECO:0000256" key="7">
    <source>
        <dbReference type="SAM" id="Phobius"/>
    </source>
</evidence>
<evidence type="ECO:0000313" key="9">
    <source>
        <dbReference type="EMBL" id="MDQ0164325.1"/>
    </source>
</evidence>
<feature type="region of interest" description="Disordered" evidence="6">
    <location>
        <begin position="79"/>
        <end position="111"/>
    </location>
</feature>
<evidence type="ECO:0000256" key="4">
    <source>
        <dbReference type="ARBA" id="ARBA00022989"/>
    </source>
</evidence>
<dbReference type="Pfam" id="PF04024">
    <property type="entry name" value="PspC"/>
    <property type="match status" value="1"/>
</dbReference>
<feature type="domain" description="Phage shock protein PspC N-terminal" evidence="8">
    <location>
        <begin position="4"/>
        <end position="63"/>
    </location>
</feature>
<organism evidence="9 10">
    <name type="scientific">Caldalkalibacillus horti</name>
    <dbReference type="NCBI Taxonomy" id="77523"/>
    <lineage>
        <taxon>Bacteria</taxon>
        <taxon>Bacillati</taxon>
        <taxon>Bacillota</taxon>
        <taxon>Bacilli</taxon>
        <taxon>Bacillales</taxon>
        <taxon>Bacillaceae</taxon>
        <taxon>Caldalkalibacillus</taxon>
    </lineage>
</organism>
<protein>
    <submittedName>
        <fullName evidence="9">Phage shock protein C</fullName>
    </submittedName>
</protein>